<dbReference type="InterPro" id="IPR020449">
    <property type="entry name" value="Tscrpt_reg_AraC-type_HTH"/>
</dbReference>
<dbReference type="InterPro" id="IPR018060">
    <property type="entry name" value="HTH_AraC"/>
</dbReference>
<keyword evidence="3" id="KW-0804">Transcription</keyword>
<dbReference type="PANTHER" id="PTHR43280">
    <property type="entry name" value="ARAC-FAMILY TRANSCRIPTIONAL REGULATOR"/>
    <property type="match status" value="1"/>
</dbReference>
<dbReference type="InterPro" id="IPR009057">
    <property type="entry name" value="Homeodomain-like_sf"/>
</dbReference>
<evidence type="ECO:0000256" key="2">
    <source>
        <dbReference type="ARBA" id="ARBA00023125"/>
    </source>
</evidence>
<accession>A0A345PKF6</accession>
<dbReference type="AlphaFoldDB" id="A0A345PKF6"/>
<dbReference type="PANTHER" id="PTHR43280:SF28">
    <property type="entry name" value="HTH-TYPE TRANSCRIPTIONAL ACTIVATOR RHAS"/>
    <property type="match status" value="1"/>
</dbReference>
<dbReference type="PRINTS" id="PR00032">
    <property type="entry name" value="HTHARAC"/>
</dbReference>
<evidence type="ECO:0000313" key="5">
    <source>
        <dbReference type="EMBL" id="AXI10486.1"/>
    </source>
</evidence>
<dbReference type="PROSITE" id="PS00041">
    <property type="entry name" value="HTH_ARAC_FAMILY_1"/>
    <property type="match status" value="1"/>
</dbReference>
<name>A0A345PKF6_9BACI</name>
<dbReference type="SUPFAM" id="SSF46689">
    <property type="entry name" value="Homeodomain-like"/>
    <property type="match status" value="2"/>
</dbReference>
<dbReference type="RefSeq" id="WP_114917771.1">
    <property type="nucleotide sequence ID" value="NZ_CP024848.1"/>
</dbReference>
<sequence>MKEKGTLKNSEQYFHIPSTFAKEVLYYPTMGGNYFCSEQYETKRQRFEQYYFCYVKKGKMKVFYKDGKYIAKENDFFFLDCHFPHLYGAVENSNIEWVHFKGAGAKEYFDLLYRKSGCIFSIDNNWEIPNYMKQILNMMKEDKVDEHVASLIIQHIIYELLKLSNQNQNIDGTIKQAVVFIEKNYNKDISLIDIAKQVNLSPYHFSRIFKEQTKYTPRQFLINYRINYAKDLLYTSNFSIGEIAFKCGFNSESYFVTTFKKHTGYSPKKYQEFIFKITI</sequence>
<dbReference type="OrthoDB" id="9813413at2"/>
<feature type="domain" description="HTH araC/xylS-type" evidence="4">
    <location>
        <begin position="175"/>
        <end position="273"/>
    </location>
</feature>
<organism evidence="5 6">
    <name type="scientific">Oceanobacillus zhaokaii</name>
    <dbReference type="NCBI Taxonomy" id="2052660"/>
    <lineage>
        <taxon>Bacteria</taxon>
        <taxon>Bacillati</taxon>
        <taxon>Bacillota</taxon>
        <taxon>Bacilli</taxon>
        <taxon>Bacillales</taxon>
        <taxon>Bacillaceae</taxon>
        <taxon>Oceanobacillus</taxon>
    </lineage>
</organism>
<dbReference type="SUPFAM" id="SSF51215">
    <property type="entry name" value="Regulatory protein AraC"/>
    <property type="match status" value="1"/>
</dbReference>
<dbReference type="SMART" id="SM00342">
    <property type="entry name" value="HTH_ARAC"/>
    <property type="match status" value="1"/>
</dbReference>
<evidence type="ECO:0000256" key="3">
    <source>
        <dbReference type="ARBA" id="ARBA00023163"/>
    </source>
</evidence>
<gene>
    <name evidence="5" type="ORF">CUC15_16780</name>
</gene>
<keyword evidence="1" id="KW-0805">Transcription regulation</keyword>
<dbReference type="EMBL" id="CP024848">
    <property type="protein sequence ID" value="AXI10486.1"/>
    <property type="molecule type" value="Genomic_DNA"/>
</dbReference>
<evidence type="ECO:0000313" key="6">
    <source>
        <dbReference type="Proteomes" id="UP000253908"/>
    </source>
</evidence>
<reference evidence="6" key="1">
    <citation type="submission" date="2017-11" db="EMBL/GenBank/DDBJ databases">
        <authorList>
            <person name="Zhu W."/>
        </authorList>
    </citation>
    <scope>NUCLEOTIDE SEQUENCE [LARGE SCALE GENOMIC DNA]</scope>
    <source>
        <strain evidence="6">160</strain>
    </source>
</reference>
<proteinExistence type="predicted"/>
<dbReference type="Pfam" id="PF12833">
    <property type="entry name" value="HTH_18"/>
    <property type="match status" value="1"/>
</dbReference>
<dbReference type="InterPro" id="IPR037923">
    <property type="entry name" value="HTH-like"/>
</dbReference>
<dbReference type="GO" id="GO:0003700">
    <property type="term" value="F:DNA-binding transcription factor activity"/>
    <property type="evidence" value="ECO:0007669"/>
    <property type="project" value="InterPro"/>
</dbReference>
<dbReference type="Pfam" id="PF02311">
    <property type="entry name" value="AraC_binding"/>
    <property type="match status" value="1"/>
</dbReference>
<keyword evidence="2" id="KW-0238">DNA-binding</keyword>
<dbReference type="Gene3D" id="1.10.10.60">
    <property type="entry name" value="Homeodomain-like"/>
    <property type="match status" value="2"/>
</dbReference>
<dbReference type="InterPro" id="IPR003313">
    <property type="entry name" value="AraC-bd"/>
</dbReference>
<dbReference type="GO" id="GO:0043565">
    <property type="term" value="F:sequence-specific DNA binding"/>
    <property type="evidence" value="ECO:0007669"/>
    <property type="project" value="InterPro"/>
</dbReference>
<dbReference type="InterPro" id="IPR018062">
    <property type="entry name" value="HTH_AraC-typ_CS"/>
</dbReference>
<dbReference type="PROSITE" id="PS01124">
    <property type="entry name" value="HTH_ARAC_FAMILY_2"/>
    <property type="match status" value="1"/>
</dbReference>
<protein>
    <submittedName>
        <fullName evidence="5">AraC family transcriptional regulator</fullName>
    </submittedName>
</protein>
<evidence type="ECO:0000259" key="4">
    <source>
        <dbReference type="PROSITE" id="PS01124"/>
    </source>
</evidence>
<dbReference type="KEGG" id="ocn:CUC15_16780"/>
<evidence type="ECO:0000256" key="1">
    <source>
        <dbReference type="ARBA" id="ARBA00023015"/>
    </source>
</evidence>
<keyword evidence="6" id="KW-1185">Reference proteome</keyword>
<dbReference type="Proteomes" id="UP000253908">
    <property type="component" value="Chromosome"/>
</dbReference>